<organism evidence="1 2">
    <name type="scientific">uncultured phage cr17_1</name>
    <dbReference type="NCBI Taxonomy" id="2986404"/>
    <lineage>
        <taxon>Viruses</taxon>
        <taxon>Duplodnaviria</taxon>
        <taxon>Heunggongvirae</taxon>
        <taxon>Uroviricota</taxon>
        <taxon>Caudoviricetes</taxon>
        <taxon>Crassvirales</taxon>
        <taxon>Intestiviridae</taxon>
        <taxon>Crudevirinae</taxon>
        <taxon>Endlipuvirus</taxon>
        <taxon>Endlipuvirus intestinihominis</taxon>
    </lineage>
</organism>
<name>A0AAE7RVX5_9CAUD</name>
<evidence type="ECO:0000313" key="1">
    <source>
        <dbReference type="EMBL" id="QWM90376.1"/>
    </source>
</evidence>
<sequence>MKDLIKAIFQLDVPKWIKRVFINYFETNKDNINTINSEIASIKSKNSEQDSSISSINSEISSIKSRLDALETK</sequence>
<dbReference type="Proteomes" id="UP000827442">
    <property type="component" value="Segment"/>
</dbReference>
<protein>
    <submittedName>
        <fullName evidence="1">Uncharacterized protein</fullName>
    </submittedName>
</protein>
<gene>
    <name evidence="1" type="primary">gp_25639</name>
</gene>
<dbReference type="Gene3D" id="1.20.5.2280">
    <property type="match status" value="1"/>
</dbReference>
<keyword evidence="2" id="KW-1185">Reference proteome</keyword>
<dbReference type="RefSeq" id="YP_010359948.1">
    <property type="nucleotide sequence ID" value="NC_062778.1"/>
</dbReference>
<proteinExistence type="predicted"/>
<dbReference type="GeneID" id="75691659"/>
<accession>A0AAE7RVX5</accession>
<reference evidence="1 2" key="1">
    <citation type="submission" date="2021-04" db="EMBL/GenBank/DDBJ databases">
        <authorList>
            <person name="Shkoporov A.N."/>
            <person name="Stockdale S.R."/>
            <person name="Guerin E."/>
            <person name="Ross R.P."/>
            <person name="Hill C."/>
        </authorList>
    </citation>
    <scope>NUCLEOTIDE SEQUENCE [LARGE SCALE GENOMIC DNA]</scope>
    <source>
        <strain evidence="2">cr17_1</strain>
    </source>
</reference>
<dbReference type="KEGG" id="vg:75691659"/>
<dbReference type="EMBL" id="MZ130488">
    <property type="protein sequence ID" value="QWM90376.1"/>
    <property type="molecule type" value="Genomic_DNA"/>
</dbReference>
<evidence type="ECO:0000313" key="2">
    <source>
        <dbReference type="Proteomes" id="UP000827442"/>
    </source>
</evidence>